<dbReference type="UniPathway" id="UPA00528">
    <property type="reaction ID" value="UER00586"/>
</dbReference>
<dbReference type="InterPro" id="IPR004839">
    <property type="entry name" value="Aminotransferase_I/II_large"/>
</dbReference>
<comment type="pathway">
    <text evidence="8">Photosynthesis; C4 acid pathway.</text>
</comment>
<keyword evidence="6" id="KW-0663">Pyridoxal phosphate</keyword>
<dbReference type="InterPro" id="IPR015422">
    <property type="entry name" value="PyrdxlP-dep_Trfase_small"/>
</dbReference>
<dbReference type="Gene3D" id="3.90.1150.10">
    <property type="entry name" value="Aspartate Aminotransferase, domain 1"/>
    <property type="match status" value="1"/>
</dbReference>
<dbReference type="SUPFAM" id="SSF53383">
    <property type="entry name" value="PLP-dependent transferases"/>
    <property type="match status" value="1"/>
</dbReference>
<dbReference type="InterPro" id="IPR045088">
    <property type="entry name" value="ALAT1/2-like"/>
</dbReference>
<comment type="catalytic activity">
    <reaction evidence="10">
        <text>glycine + 2-oxoglutarate = glyoxylate + L-glutamate</text>
        <dbReference type="Rhea" id="RHEA:14089"/>
        <dbReference type="ChEBI" id="CHEBI:16810"/>
        <dbReference type="ChEBI" id="CHEBI:29985"/>
        <dbReference type="ChEBI" id="CHEBI:36655"/>
        <dbReference type="ChEBI" id="CHEBI:57305"/>
        <dbReference type="EC" id="2.6.1.4"/>
    </reaction>
</comment>
<accession>A0A0C9RXQ6</accession>
<sequence>MALKPLDYDNINENVKKCAYAVRGELYLRASELQKEGKRIIFTNVGNPHALGQKPLTFPRQVIALCQAPFLMEDPNVELLFPADAIARAKHYLALTTGGLGAYSDSRGLPGIRKEVAEFIERRDGYPSNPDLIFLTDGASKGVMQILNTIIRNDKDGILVPVPQYPLYSATISLYGGTLVPYYLEESANWGLDINHVRQSVWEARRKGITVRAMVFINPGNPTGQCLSRSNLEELLEFCYVENLALLADEVYQQNIYQDERPFVSAKKVLMDMGLPMSKEVQLVSYHTVSKGYWGECGQRGGYFELTNISPKTVEEIYKVASISLSPNVPGQIFLGLMVNPPKPGDISHTQYVLESKAILESLRKRAHIMTNGFNSCRNVVCNFTEGAMYSFPQIKLPPKAIAAAKEARKAPDVYYCLKLLEATGISTVPGSGFGQKEGVFHLRTTILPSEEEMPEIMASFKKFNDEFMAEYEGYSWSRM</sequence>
<comment type="cofactor">
    <cofactor evidence="2">
        <name>pyridoxal 5'-phosphate</name>
        <dbReference type="ChEBI" id="CHEBI:597326"/>
    </cofactor>
</comment>
<evidence type="ECO:0000256" key="6">
    <source>
        <dbReference type="ARBA" id="ARBA00022898"/>
    </source>
</evidence>
<dbReference type="PANTHER" id="PTHR11751">
    <property type="entry name" value="ALANINE AMINOTRANSFERASE"/>
    <property type="match status" value="1"/>
</dbReference>
<comment type="catalytic activity">
    <reaction evidence="1">
        <text>glyoxylate + L-alanine = glycine + pyruvate</text>
        <dbReference type="Rhea" id="RHEA:24248"/>
        <dbReference type="ChEBI" id="CHEBI:15361"/>
        <dbReference type="ChEBI" id="CHEBI:36655"/>
        <dbReference type="ChEBI" id="CHEBI:57305"/>
        <dbReference type="ChEBI" id="CHEBI:57972"/>
        <dbReference type="EC" id="2.6.1.44"/>
    </reaction>
</comment>
<dbReference type="CDD" id="cd00609">
    <property type="entry name" value="AAT_like"/>
    <property type="match status" value="1"/>
</dbReference>
<dbReference type="GO" id="GO:0004021">
    <property type="term" value="F:L-alanine:2-oxoglutarate aminotransferase activity"/>
    <property type="evidence" value="ECO:0007669"/>
    <property type="project" value="UniProtKB-ARBA"/>
</dbReference>
<dbReference type="GO" id="GO:0009853">
    <property type="term" value="P:photorespiration"/>
    <property type="evidence" value="ECO:0007669"/>
    <property type="project" value="TreeGrafter"/>
</dbReference>
<dbReference type="EMBL" id="GCHU01005411">
    <property type="protein sequence ID" value="JAG88819.1"/>
    <property type="molecule type" value="Transcribed_RNA"/>
</dbReference>
<evidence type="ECO:0000259" key="11">
    <source>
        <dbReference type="Pfam" id="PF00155"/>
    </source>
</evidence>
<dbReference type="FunFam" id="1.10.287.1970:FF:000001">
    <property type="entry name" value="Alanine aminotransferase 2"/>
    <property type="match status" value="1"/>
</dbReference>
<evidence type="ECO:0000256" key="4">
    <source>
        <dbReference type="ARBA" id="ARBA00022576"/>
    </source>
</evidence>
<keyword evidence="5" id="KW-0808">Transferase</keyword>
<dbReference type="InterPro" id="IPR015421">
    <property type="entry name" value="PyrdxlP-dep_Trfase_major"/>
</dbReference>
<dbReference type="PANTHER" id="PTHR11751:SF373">
    <property type="entry name" value="GLUTAMATE--GLYOXYLATE AMINOTRANSFERASE 2"/>
    <property type="match status" value="1"/>
</dbReference>
<organism evidence="12">
    <name type="scientific">Wollemia nobilis</name>
    <dbReference type="NCBI Taxonomy" id="56998"/>
    <lineage>
        <taxon>Eukaryota</taxon>
        <taxon>Viridiplantae</taxon>
        <taxon>Streptophyta</taxon>
        <taxon>Embryophyta</taxon>
        <taxon>Tracheophyta</taxon>
        <taxon>Spermatophyta</taxon>
        <taxon>Pinopsida</taxon>
        <taxon>Pinidae</taxon>
        <taxon>Conifers II</taxon>
        <taxon>Araucariales</taxon>
        <taxon>Araucariaceae</taxon>
        <taxon>Wollemia</taxon>
    </lineage>
</organism>
<evidence type="ECO:0000313" key="12">
    <source>
        <dbReference type="EMBL" id="JAG88819.1"/>
    </source>
</evidence>
<protein>
    <submittedName>
        <fullName evidence="12">TSA: Wollemia nobilis Ref_Wollemi_Transcript_5449_1990 transcribed RNA sequence</fullName>
    </submittedName>
</protein>
<dbReference type="GO" id="GO:0008453">
    <property type="term" value="F:alanine-glyoxylate transaminase activity"/>
    <property type="evidence" value="ECO:0007669"/>
    <property type="project" value="UniProtKB-EC"/>
</dbReference>
<dbReference type="AlphaFoldDB" id="A0A0C9RXQ6"/>
<dbReference type="UniPathway" id="UPA00322"/>
<evidence type="ECO:0000256" key="8">
    <source>
        <dbReference type="ARBA" id="ARBA00025709"/>
    </source>
</evidence>
<dbReference type="GO" id="GO:0030170">
    <property type="term" value="F:pyridoxal phosphate binding"/>
    <property type="evidence" value="ECO:0007669"/>
    <property type="project" value="InterPro"/>
</dbReference>
<dbReference type="GO" id="GO:0047958">
    <property type="term" value="F:glycine:2-oxoglutarate aminotransferase activity"/>
    <property type="evidence" value="ECO:0007669"/>
    <property type="project" value="UniProtKB-EC"/>
</dbReference>
<comment type="similarity">
    <text evidence="9">Belongs to the class-I pyridoxal-phosphate-dependent aminotransferase family. Alanine aminotransferase subfamily.</text>
</comment>
<dbReference type="GO" id="GO:0005777">
    <property type="term" value="C:peroxisome"/>
    <property type="evidence" value="ECO:0007669"/>
    <property type="project" value="UniProtKB-ARBA"/>
</dbReference>
<keyword evidence="4" id="KW-0032">Aminotransferase</keyword>
<dbReference type="Pfam" id="PF00155">
    <property type="entry name" value="Aminotran_1_2"/>
    <property type="match status" value="1"/>
</dbReference>
<evidence type="ECO:0000256" key="2">
    <source>
        <dbReference type="ARBA" id="ARBA00001933"/>
    </source>
</evidence>
<evidence type="ECO:0000256" key="9">
    <source>
        <dbReference type="ARBA" id="ARBA00025785"/>
    </source>
</evidence>
<evidence type="ECO:0000256" key="5">
    <source>
        <dbReference type="ARBA" id="ARBA00022679"/>
    </source>
</evidence>
<evidence type="ECO:0000256" key="1">
    <source>
        <dbReference type="ARBA" id="ARBA00001781"/>
    </source>
</evidence>
<evidence type="ECO:0000256" key="10">
    <source>
        <dbReference type="ARBA" id="ARBA00052537"/>
    </source>
</evidence>
<evidence type="ECO:0000256" key="3">
    <source>
        <dbReference type="ARBA" id="ARBA00011738"/>
    </source>
</evidence>
<dbReference type="FunFam" id="3.40.640.10:FF:000012">
    <property type="entry name" value="alanine aminotransferase 2"/>
    <property type="match status" value="1"/>
</dbReference>
<name>A0A0C9RXQ6_9CONI</name>
<evidence type="ECO:0000256" key="7">
    <source>
        <dbReference type="ARBA" id="ARBA00025708"/>
    </source>
</evidence>
<dbReference type="Gene3D" id="1.10.287.1970">
    <property type="match status" value="1"/>
</dbReference>
<dbReference type="FunFam" id="3.90.1150.10:FF:000010">
    <property type="entry name" value="Alanine aminotransferase 2"/>
    <property type="match status" value="1"/>
</dbReference>
<comment type="pathway">
    <text evidence="7">Amino-acid degradation; L-alanine degradation via transaminase pathway; pyruvate from L-alanine: step 1/1.</text>
</comment>
<comment type="subunit">
    <text evidence="3">Homodimer.</text>
</comment>
<reference evidence="12" key="1">
    <citation type="submission" date="2015-02" db="EMBL/GenBank/DDBJ databases">
        <title>A transcriptome of Wollemia nobilis - a relic of Gondwana.</title>
        <authorList>
            <person name="Chia J.Y."/>
            <person name="Leong Y.S."/>
            <person name="Abdul Karim S."/>
            <person name="Wan Azmi N."/>
            <person name="Hercus R."/>
            <person name="Croft L."/>
        </authorList>
    </citation>
    <scope>NUCLEOTIDE SEQUENCE</scope>
    <source>
        <strain evidence="12">MaeBrown</strain>
        <tissue evidence="12">Leaf</tissue>
    </source>
</reference>
<dbReference type="GO" id="GO:0042853">
    <property type="term" value="P:L-alanine catabolic process"/>
    <property type="evidence" value="ECO:0007669"/>
    <property type="project" value="UniProtKB-UniPathway"/>
</dbReference>
<dbReference type="Gene3D" id="3.40.640.10">
    <property type="entry name" value="Type I PLP-dependent aspartate aminotransferase-like (Major domain)"/>
    <property type="match status" value="1"/>
</dbReference>
<proteinExistence type="inferred from homology"/>
<dbReference type="InterPro" id="IPR015424">
    <property type="entry name" value="PyrdxlP-dep_Trfase"/>
</dbReference>
<feature type="domain" description="Aminotransferase class I/classII large" evidence="11">
    <location>
        <begin position="84"/>
        <end position="459"/>
    </location>
</feature>